<dbReference type="Proteomes" id="UP000314294">
    <property type="component" value="Unassembled WGS sequence"/>
</dbReference>
<name>A0A4Z2GB27_9TELE</name>
<keyword evidence="4" id="KW-1185">Reference proteome</keyword>
<evidence type="ECO:0008006" key="5">
    <source>
        <dbReference type="Google" id="ProtNLM"/>
    </source>
</evidence>
<accession>A0A4Z2GB27</accession>
<protein>
    <recommendedName>
        <fullName evidence="5">Secreted protein</fullName>
    </recommendedName>
</protein>
<organism evidence="3 4">
    <name type="scientific">Liparis tanakae</name>
    <name type="common">Tanaka's snailfish</name>
    <dbReference type="NCBI Taxonomy" id="230148"/>
    <lineage>
        <taxon>Eukaryota</taxon>
        <taxon>Metazoa</taxon>
        <taxon>Chordata</taxon>
        <taxon>Craniata</taxon>
        <taxon>Vertebrata</taxon>
        <taxon>Euteleostomi</taxon>
        <taxon>Actinopterygii</taxon>
        <taxon>Neopterygii</taxon>
        <taxon>Teleostei</taxon>
        <taxon>Neoteleostei</taxon>
        <taxon>Acanthomorphata</taxon>
        <taxon>Eupercaria</taxon>
        <taxon>Perciformes</taxon>
        <taxon>Cottioidei</taxon>
        <taxon>Cottales</taxon>
        <taxon>Liparidae</taxon>
        <taxon>Liparis</taxon>
    </lineage>
</organism>
<comment type="caution">
    <text evidence="3">The sequence shown here is derived from an EMBL/GenBank/DDBJ whole genome shotgun (WGS) entry which is preliminary data.</text>
</comment>
<evidence type="ECO:0000256" key="2">
    <source>
        <dbReference type="SAM" id="SignalP"/>
    </source>
</evidence>
<dbReference type="EMBL" id="SRLO01000605">
    <property type="protein sequence ID" value="TNN50798.1"/>
    <property type="molecule type" value="Genomic_DNA"/>
</dbReference>
<reference evidence="3 4" key="1">
    <citation type="submission" date="2019-03" db="EMBL/GenBank/DDBJ databases">
        <title>First draft genome of Liparis tanakae, snailfish: a comprehensive survey of snailfish specific genes.</title>
        <authorList>
            <person name="Kim W."/>
            <person name="Song I."/>
            <person name="Jeong J.-H."/>
            <person name="Kim D."/>
            <person name="Kim S."/>
            <person name="Ryu S."/>
            <person name="Song J.Y."/>
            <person name="Lee S.K."/>
        </authorList>
    </citation>
    <scope>NUCLEOTIDE SEQUENCE [LARGE SCALE GENOMIC DNA]</scope>
    <source>
        <tissue evidence="3">Muscle</tissue>
    </source>
</reference>
<dbReference type="AlphaFoldDB" id="A0A4Z2GB27"/>
<evidence type="ECO:0000256" key="1">
    <source>
        <dbReference type="SAM" id="MobiDB-lite"/>
    </source>
</evidence>
<evidence type="ECO:0000313" key="3">
    <source>
        <dbReference type="EMBL" id="TNN50798.1"/>
    </source>
</evidence>
<feature type="region of interest" description="Disordered" evidence="1">
    <location>
        <begin position="158"/>
        <end position="213"/>
    </location>
</feature>
<feature type="region of interest" description="Disordered" evidence="1">
    <location>
        <begin position="225"/>
        <end position="246"/>
    </location>
</feature>
<dbReference type="PROSITE" id="PS51257">
    <property type="entry name" value="PROKAR_LIPOPROTEIN"/>
    <property type="match status" value="1"/>
</dbReference>
<evidence type="ECO:0000313" key="4">
    <source>
        <dbReference type="Proteomes" id="UP000314294"/>
    </source>
</evidence>
<proteinExistence type="predicted"/>
<sequence length="246" mass="26669">MRLGGCAMLSVCSACVSQLMVSCRDVWKPVAKETASSSFAWEGVRVQHVRTKSNSSSVKVKQQHGQVLLGLGGSGPPLLPPASQQHGLPLVQHPVVLVRPLGQLVLELLRRRGPQVLLQLLSGGLRQPACRLGGGELAVRPPQPLEELLQLAVETFRLRSTEEDGGGQRRTEEDRGGQRRTEEDRGGRRRIEEDRGGQRGPGVSSTNTPSQPRFRWSSWSLRWVASSPGDDSSSSAPAPFTFSTVA</sequence>
<gene>
    <name evidence="3" type="ORF">EYF80_039010</name>
</gene>
<keyword evidence="2" id="KW-0732">Signal</keyword>
<feature type="chain" id="PRO_5021507007" description="Secreted protein" evidence="2">
    <location>
        <begin position="18"/>
        <end position="246"/>
    </location>
</feature>
<feature type="signal peptide" evidence="2">
    <location>
        <begin position="1"/>
        <end position="17"/>
    </location>
</feature>
<feature type="compositionally biased region" description="Basic and acidic residues" evidence="1">
    <location>
        <begin position="158"/>
        <end position="197"/>
    </location>
</feature>